<sequence>MHTRRRPTPPQATKVGQAVPICKLRIASATGTVRLAGRGWPSAVFGWEGRASIQPVAPTMLGGFMETTMPALCENRENRHTQGRTRDLRLRSLWRESTTGGVMEVTRERE</sequence>
<evidence type="ECO:0000313" key="3">
    <source>
        <dbReference type="Proteomes" id="UP000030765"/>
    </source>
</evidence>
<organism evidence="1">
    <name type="scientific">Anopheles sinensis</name>
    <name type="common">Mosquito</name>
    <dbReference type="NCBI Taxonomy" id="74873"/>
    <lineage>
        <taxon>Eukaryota</taxon>
        <taxon>Metazoa</taxon>
        <taxon>Ecdysozoa</taxon>
        <taxon>Arthropoda</taxon>
        <taxon>Hexapoda</taxon>
        <taxon>Insecta</taxon>
        <taxon>Pterygota</taxon>
        <taxon>Neoptera</taxon>
        <taxon>Endopterygota</taxon>
        <taxon>Diptera</taxon>
        <taxon>Nematocera</taxon>
        <taxon>Culicoidea</taxon>
        <taxon>Culicidae</taxon>
        <taxon>Anophelinae</taxon>
        <taxon>Anopheles</taxon>
    </lineage>
</organism>
<dbReference type="Proteomes" id="UP000030765">
    <property type="component" value="Unassembled WGS sequence"/>
</dbReference>
<reference evidence="1 3" key="1">
    <citation type="journal article" date="2014" name="BMC Genomics">
        <title>Genome sequence of Anopheles sinensis provides insight into genetics basis of mosquito competence for malaria parasites.</title>
        <authorList>
            <person name="Zhou D."/>
            <person name="Zhang D."/>
            <person name="Ding G."/>
            <person name="Shi L."/>
            <person name="Hou Q."/>
            <person name="Ye Y."/>
            <person name="Xu Y."/>
            <person name="Zhou H."/>
            <person name="Xiong C."/>
            <person name="Li S."/>
            <person name="Yu J."/>
            <person name="Hong S."/>
            <person name="Yu X."/>
            <person name="Zou P."/>
            <person name="Chen C."/>
            <person name="Chang X."/>
            <person name="Wang W."/>
            <person name="Lv Y."/>
            <person name="Sun Y."/>
            <person name="Ma L."/>
            <person name="Shen B."/>
            <person name="Zhu C."/>
        </authorList>
    </citation>
    <scope>NUCLEOTIDE SEQUENCE [LARGE SCALE GENOMIC DNA]</scope>
</reference>
<accession>A0A084VG01</accession>
<gene>
    <name evidence="1" type="ORF">ZHAS_00004064</name>
</gene>
<dbReference type="AlphaFoldDB" id="A0A084VG01"/>
<evidence type="ECO:0000313" key="1">
    <source>
        <dbReference type="EMBL" id="KFB36895.1"/>
    </source>
</evidence>
<dbReference type="VEuPathDB" id="VectorBase:ASIC004064"/>
<proteinExistence type="predicted"/>
<protein>
    <submittedName>
        <fullName evidence="1 2">Uncharacterized protein</fullName>
    </submittedName>
</protein>
<reference evidence="2" key="2">
    <citation type="submission" date="2020-05" db="UniProtKB">
        <authorList>
            <consortium name="EnsemblMetazoa"/>
        </authorList>
    </citation>
    <scope>IDENTIFICATION</scope>
</reference>
<dbReference type="EMBL" id="ATLV01012589">
    <property type="status" value="NOT_ANNOTATED_CDS"/>
    <property type="molecule type" value="Genomic_DNA"/>
</dbReference>
<dbReference type="EMBL" id="KE524806">
    <property type="protein sequence ID" value="KFB36895.1"/>
    <property type="molecule type" value="Genomic_DNA"/>
</dbReference>
<evidence type="ECO:0000313" key="2">
    <source>
        <dbReference type="EnsemblMetazoa" id="ASIC004064-PA"/>
    </source>
</evidence>
<name>A0A084VG01_ANOSI</name>
<keyword evidence="3" id="KW-1185">Reference proteome</keyword>
<dbReference type="EnsemblMetazoa" id="ASIC004064-RA">
    <property type="protein sequence ID" value="ASIC004064-PA"/>
    <property type="gene ID" value="ASIC004064"/>
</dbReference>